<feature type="transmembrane region" description="Helical" evidence="1">
    <location>
        <begin position="205"/>
        <end position="223"/>
    </location>
</feature>
<feature type="transmembrane region" description="Helical" evidence="1">
    <location>
        <begin position="115"/>
        <end position="134"/>
    </location>
</feature>
<evidence type="ECO:0000313" key="2">
    <source>
        <dbReference type="EMBL" id="KKM18425.1"/>
    </source>
</evidence>
<protein>
    <submittedName>
        <fullName evidence="2">Uncharacterized protein</fullName>
    </submittedName>
</protein>
<dbReference type="AlphaFoldDB" id="A0A0F9KSM3"/>
<dbReference type="EMBL" id="LAZR01014224">
    <property type="protein sequence ID" value="KKM18425.1"/>
    <property type="molecule type" value="Genomic_DNA"/>
</dbReference>
<keyword evidence="1" id="KW-0812">Transmembrane</keyword>
<reference evidence="2" key="1">
    <citation type="journal article" date="2015" name="Nature">
        <title>Complex archaea that bridge the gap between prokaryotes and eukaryotes.</title>
        <authorList>
            <person name="Spang A."/>
            <person name="Saw J.H."/>
            <person name="Jorgensen S.L."/>
            <person name="Zaremba-Niedzwiedzka K."/>
            <person name="Martijn J."/>
            <person name="Lind A.E."/>
            <person name="van Eijk R."/>
            <person name="Schleper C."/>
            <person name="Guy L."/>
            <person name="Ettema T.J."/>
        </authorList>
    </citation>
    <scope>NUCLEOTIDE SEQUENCE</scope>
</reference>
<keyword evidence="1" id="KW-0472">Membrane</keyword>
<keyword evidence="1" id="KW-1133">Transmembrane helix</keyword>
<gene>
    <name evidence="2" type="ORF">LCGC14_1665800</name>
</gene>
<sequence length="225" mass="25548">MKTDSKKDKSIPFMVMTSFFLSFIFARLWVIVSGADSPVYQESSTYVGRNLIIKGLHVHHFFYGFVLLCIGGWLALNYKRGTLKKIAPLLYGAGLGFFLDEIGFLLTWGDYWSSLSYAIAILIGVLFLNIVYFADFWYEVRKNMVLFNKEHPVVSRTLKMPLFMEVVDRMSNKISRTEKVGLVFTGLVYIGVGIAILIYPTLLYIWVSGGFIIGGLTYVVRAIKT</sequence>
<feature type="transmembrane region" description="Helical" evidence="1">
    <location>
        <begin position="88"/>
        <end position="109"/>
    </location>
</feature>
<accession>A0A0F9KSM3</accession>
<evidence type="ECO:0000256" key="1">
    <source>
        <dbReference type="SAM" id="Phobius"/>
    </source>
</evidence>
<comment type="caution">
    <text evidence="2">The sequence shown here is derived from an EMBL/GenBank/DDBJ whole genome shotgun (WGS) entry which is preliminary data.</text>
</comment>
<feature type="transmembrane region" description="Helical" evidence="1">
    <location>
        <begin position="180"/>
        <end position="199"/>
    </location>
</feature>
<feature type="transmembrane region" description="Helical" evidence="1">
    <location>
        <begin position="58"/>
        <end position="76"/>
    </location>
</feature>
<name>A0A0F9KSM3_9ZZZZ</name>
<organism evidence="2">
    <name type="scientific">marine sediment metagenome</name>
    <dbReference type="NCBI Taxonomy" id="412755"/>
    <lineage>
        <taxon>unclassified sequences</taxon>
        <taxon>metagenomes</taxon>
        <taxon>ecological metagenomes</taxon>
    </lineage>
</organism>
<proteinExistence type="predicted"/>